<feature type="region of interest" description="Disordered" evidence="1">
    <location>
        <begin position="166"/>
        <end position="207"/>
    </location>
</feature>
<feature type="compositionally biased region" description="Basic and acidic residues" evidence="1">
    <location>
        <begin position="101"/>
        <end position="115"/>
    </location>
</feature>
<dbReference type="EMBL" id="CM029046">
    <property type="protein sequence ID" value="KAG2588828.1"/>
    <property type="molecule type" value="Genomic_DNA"/>
</dbReference>
<protein>
    <submittedName>
        <fullName evidence="2">Uncharacterized protein</fullName>
    </submittedName>
</protein>
<dbReference type="AlphaFoldDB" id="A0A8T0RVN0"/>
<comment type="caution">
    <text evidence="2">The sequence shown here is derived from an EMBL/GenBank/DDBJ whole genome shotgun (WGS) entry which is preliminary data.</text>
</comment>
<dbReference type="Proteomes" id="UP000823388">
    <property type="component" value="Chromosome 5N"/>
</dbReference>
<evidence type="ECO:0000256" key="1">
    <source>
        <dbReference type="SAM" id="MobiDB-lite"/>
    </source>
</evidence>
<feature type="region of interest" description="Disordered" evidence="1">
    <location>
        <begin position="1"/>
        <end position="132"/>
    </location>
</feature>
<sequence length="207" mass="22736">MGLVDKPAGEMEVATESLTCEPNKELSRSPPRDVSNIDIPDPADVLPAGQTSEMEGETQNKEGPTLQTPASAGRSDSSQNMKEHVYTRRSTRSSSVVDGKNNAEAEATKKMEETKKKKQQKIKSALKKKRSQIQLNKEIQAIRNEHEKRLVVLRDLADEEISKLKRSVPGVAGPSSAQASDANFPEDSAVEINSQTPPIRLSQEEME</sequence>
<evidence type="ECO:0000313" key="3">
    <source>
        <dbReference type="Proteomes" id="UP000823388"/>
    </source>
</evidence>
<keyword evidence="3" id="KW-1185">Reference proteome</keyword>
<feature type="compositionally biased region" description="Basic and acidic residues" evidence="1">
    <location>
        <begin position="22"/>
        <end position="31"/>
    </location>
</feature>
<organism evidence="2 3">
    <name type="scientific">Panicum virgatum</name>
    <name type="common">Blackwell switchgrass</name>
    <dbReference type="NCBI Taxonomy" id="38727"/>
    <lineage>
        <taxon>Eukaryota</taxon>
        <taxon>Viridiplantae</taxon>
        <taxon>Streptophyta</taxon>
        <taxon>Embryophyta</taxon>
        <taxon>Tracheophyta</taxon>
        <taxon>Spermatophyta</taxon>
        <taxon>Magnoliopsida</taxon>
        <taxon>Liliopsida</taxon>
        <taxon>Poales</taxon>
        <taxon>Poaceae</taxon>
        <taxon>PACMAD clade</taxon>
        <taxon>Panicoideae</taxon>
        <taxon>Panicodae</taxon>
        <taxon>Paniceae</taxon>
        <taxon>Panicinae</taxon>
        <taxon>Panicum</taxon>
        <taxon>Panicum sect. Hiantes</taxon>
    </lineage>
</organism>
<reference evidence="2" key="1">
    <citation type="submission" date="2020-05" db="EMBL/GenBank/DDBJ databases">
        <title>WGS assembly of Panicum virgatum.</title>
        <authorList>
            <person name="Lovell J.T."/>
            <person name="Jenkins J."/>
            <person name="Shu S."/>
            <person name="Juenger T.E."/>
            <person name="Schmutz J."/>
        </authorList>
    </citation>
    <scope>NUCLEOTIDE SEQUENCE</scope>
    <source>
        <strain evidence="2">AP13</strain>
    </source>
</reference>
<feature type="compositionally biased region" description="Polar residues" evidence="1">
    <location>
        <begin position="61"/>
        <end position="80"/>
    </location>
</feature>
<proteinExistence type="predicted"/>
<feature type="compositionally biased region" description="Basic residues" evidence="1">
    <location>
        <begin position="116"/>
        <end position="131"/>
    </location>
</feature>
<evidence type="ECO:0000313" key="2">
    <source>
        <dbReference type="EMBL" id="KAG2588828.1"/>
    </source>
</evidence>
<gene>
    <name evidence="2" type="ORF">PVAP13_5NG290881</name>
</gene>
<name>A0A8T0RVN0_PANVG</name>
<accession>A0A8T0RVN0</accession>